<evidence type="ECO:0000259" key="4">
    <source>
        <dbReference type="Pfam" id="PF01593"/>
    </source>
</evidence>
<dbReference type="SUPFAM" id="SSF51905">
    <property type="entry name" value="FAD/NAD(P)-binding domain"/>
    <property type="match status" value="1"/>
</dbReference>
<dbReference type="RefSeq" id="WP_074655595.1">
    <property type="nucleotide sequence ID" value="NZ_FNSD01000001.1"/>
</dbReference>
<dbReference type="InterPro" id="IPR002937">
    <property type="entry name" value="Amino_oxidase"/>
</dbReference>
<evidence type="ECO:0000313" key="5">
    <source>
        <dbReference type="EMBL" id="SEC62284.1"/>
    </source>
</evidence>
<organism evidence="5 6">
    <name type="scientific">Terriglobus roseus</name>
    <dbReference type="NCBI Taxonomy" id="392734"/>
    <lineage>
        <taxon>Bacteria</taxon>
        <taxon>Pseudomonadati</taxon>
        <taxon>Acidobacteriota</taxon>
        <taxon>Terriglobia</taxon>
        <taxon>Terriglobales</taxon>
        <taxon>Acidobacteriaceae</taxon>
        <taxon>Terriglobus</taxon>
    </lineage>
</organism>
<evidence type="ECO:0000256" key="2">
    <source>
        <dbReference type="ARBA" id="ARBA00038825"/>
    </source>
</evidence>
<gene>
    <name evidence="5" type="ORF">SAMN05443244_3921</name>
</gene>
<dbReference type="Pfam" id="PF01593">
    <property type="entry name" value="Amino_oxidase"/>
    <property type="match status" value="1"/>
</dbReference>
<sequence length="477" mass="49984">MKHAIIVGSGPNGLSAGVALARAGVRVTVLEAAETIGGAVRTEVLTLPGFLHDAGAAVFPLGVASPFLRTLPLQEHGLQWIEPDVPLAHPLPDGDCVGQMHDLNETAALLGTDGDAWRSLMAPLVKAWPGLVSDGLAPLLHVPAHPFLMARFGLTALQSATRAASTHFKTERVRTMFAGLAGHSNVPLHFSASAAPALVLAAAAHATGWPIARGGAQSITDALASLLRSMGGVVHTGSPVETLRDLPKHDAVLLDITSRQFLRIAGDSLSAKQREPYQHVRLSPGVFKLDWALSAPIPWRADLARRAGTVHLGASFDEIASSEVSAWEGHECDRPYVLLSQPSLFDCTRAPAGRHTAWAYCHVPHGSAADYTARIEAQVELVAPGFGATILARHTRAAPAMESWNANLSGGDISGGAMTLSQMFRRPTLPPYGTPVQGVYLCSSATPPGGGVHGMCGWFAAAAAAKHMGISLPSLPR</sequence>
<evidence type="ECO:0000256" key="1">
    <source>
        <dbReference type="ARBA" id="ARBA00037217"/>
    </source>
</evidence>
<evidence type="ECO:0000313" key="6">
    <source>
        <dbReference type="Proteomes" id="UP000182409"/>
    </source>
</evidence>
<comment type="function">
    <text evidence="1">Probable oxidoreductase that may play a role as regulator of mitochondrial function.</text>
</comment>
<accession>A0A1H4U204</accession>
<dbReference type="EMBL" id="FNSD01000001">
    <property type="protein sequence ID" value="SEC62284.1"/>
    <property type="molecule type" value="Genomic_DNA"/>
</dbReference>
<reference evidence="5 6" key="1">
    <citation type="submission" date="2016-10" db="EMBL/GenBank/DDBJ databases">
        <authorList>
            <person name="de Groot N.N."/>
        </authorList>
    </citation>
    <scope>NUCLEOTIDE SEQUENCE [LARGE SCALE GENOMIC DNA]</scope>
    <source>
        <strain evidence="5 6">AB35.6</strain>
    </source>
</reference>
<feature type="domain" description="Amine oxidase" evidence="4">
    <location>
        <begin position="13"/>
        <end position="257"/>
    </location>
</feature>
<dbReference type="InterPro" id="IPR036188">
    <property type="entry name" value="FAD/NAD-bd_sf"/>
</dbReference>
<evidence type="ECO:0000256" key="3">
    <source>
        <dbReference type="ARBA" id="ARBA00040298"/>
    </source>
</evidence>
<dbReference type="OrthoDB" id="9814556at2"/>
<name>A0A1H4U204_9BACT</name>
<dbReference type="Gene3D" id="3.50.50.60">
    <property type="entry name" value="FAD/NAD(P)-binding domain"/>
    <property type="match status" value="2"/>
</dbReference>
<dbReference type="GO" id="GO:0016491">
    <property type="term" value="F:oxidoreductase activity"/>
    <property type="evidence" value="ECO:0007669"/>
    <property type="project" value="InterPro"/>
</dbReference>
<dbReference type="AlphaFoldDB" id="A0A1H4U204"/>
<dbReference type="Proteomes" id="UP000182409">
    <property type="component" value="Unassembled WGS sequence"/>
</dbReference>
<protein>
    <recommendedName>
        <fullName evidence="3">Pyridine nucleotide-disulfide oxidoreductase domain-containing protein 2</fullName>
    </recommendedName>
</protein>
<comment type="subunit">
    <text evidence="2">Interacts with COX5B; this interaction may contribute to localize PYROXD2 to the inner face of the inner mitochondrial membrane.</text>
</comment>
<proteinExistence type="predicted"/>
<dbReference type="PANTHER" id="PTHR10668">
    <property type="entry name" value="PHYTOENE DEHYDROGENASE"/>
    <property type="match status" value="1"/>
</dbReference>
<dbReference type="PANTHER" id="PTHR10668:SF105">
    <property type="entry name" value="DEHYDROGENASE-RELATED"/>
    <property type="match status" value="1"/>
</dbReference>